<dbReference type="Proteomes" id="UP000305362">
    <property type="component" value="Unassembled WGS sequence"/>
</dbReference>
<comment type="caution">
    <text evidence="2">The sequence shown here is derived from an EMBL/GenBank/DDBJ whole genome shotgun (WGS) entry which is preliminary data.</text>
</comment>
<feature type="compositionally biased region" description="Polar residues" evidence="1">
    <location>
        <begin position="182"/>
        <end position="196"/>
    </location>
</feature>
<dbReference type="EMBL" id="SPRW01000070">
    <property type="protein sequence ID" value="TIC60953.1"/>
    <property type="molecule type" value="Genomic_DNA"/>
</dbReference>
<feature type="compositionally biased region" description="Low complexity" evidence="1">
    <location>
        <begin position="172"/>
        <end position="181"/>
    </location>
</feature>
<dbReference type="AlphaFoldDB" id="A0AB38MR97"/>
<accession>A0AB38MR97</accession>
<proteinExistence type="predicted"/>
<name>A0AB38MR97_9BASI</name>
<evidence type="ECO:0000313" key="5">
    <source>
        <dbReference type="Proteomes" id="UP000309601"/>
    </source>
</evidence>
<evidence type="ECO:0000313" key="2">
    <source>
        <dbReference type="EMBL" id="TIC60953.1"/>
    </source>
</evidence>
<gene>
    <name evidence="2" type="ORF">E3Q02_04105</name>
    <name evidence="3" type="ORF">E3Q03_01832</name>
</gene>
<evidence type="ECO:0000313" key="4">
    <source>
        <dbReference type="Proteomes" id="UP000305362"/>
    </source>
</evidence>
<evidence type="ECO:0000256" key="1">
    <source>
        <dbReference type="SAM" id="MobiDB-lite"/>
    </source>
</evidence>
<reference evidence="4 5" key="1">
    <citation type="submission" date="2019-03" db="EMBL/GenBank/DDBJ databases">
        <title>Sequencing 25 genomes of Wallemia mellicola.</title>
        <authorList>
            <person name="Gostincar C."/>
        </authorList>
    </citation>
    <scope>NUCLEOTIDE SEQUENCE [LARGE SCALE GENOMIC DNA]</scope>
    <source>
        <strain evidence="2 5">EXF-1274</strain>
        <strain evidence="3 4">EXF-1277</strain>
    </source>
</reference>
<dbReference type="EMBL" id="SPRV01000015">
    <property type="protein sequence ID" value="TIC67839.1"/>
    <property type="molecule type" value="Genomic_DNA"/>
</dbReference>
<protein>
    <recommendedName>
        <fullName evidence="6">Survival motor neuron Tudor domain-containing protein</fullName>
    </recommendedName>
</protein>
<evidence type="ECO:0008006" key="6">
    <source>
        <dbReference type="Google" id="ProtNLM"/>
    </source>
</evidence>
<sequence length="230" mass="26452">MSRREVISYSDVAPEEIPATALPDPNFVEELRETKKAKAKRKNKKSKHSDKVDIMTQYYDEIDDNLDEDCDEDELNDAALIDGSLDVWDDSALLDAWDAANEEYKLLHGDKSWKSDPNYELETPSMIWYDSNTDLGKIATKQTIAKNKQNKRKRELSDDEHDPEEKDDNRSSSRNRTTDTTQTPSTHYQNPQNINTGDPGKDYVLHQLSQAWYAAGYWTGILHEKYGDTN</sequence>
<dbReference type="Proteomes" id="UP000309601">
    <property type="component" value="Unassembled WGS sequence"/>
</dbReference>
<evidence type="ECO:0000313" key="3">
    <source>
        <dbReference type="EMBL" id="TIC67839.1"/>
    </source>
</evidence>
<organism evidence="2 5">
    <name type="scientific">Wallemia mellicola</name>
    <dbReference type="NCBI Taxonomy" id="1708541"/>
    <lineage>
        <taxon>Eukaryota</taxon>
        <taxon>Fungi</taxon>
        <taxon>Dikarya</taxon>
        <taxon>Basidiomycota</taxon>
        <taxon>Wallemiomycotina</taxon>
        <taxon>Wallemiomycetes</taxon>
        <taxon>Wallemiales</taxon>
        <taxon>Wallemiaceae</taxon>
        <taxon>Wallemia</taxon>
    </lineage>
</organism>
<feature type="region of interest" description="Disordered" evidence="1">
    <location>
        <begin position="145"/>
        <end position="201"/>
    </location>
</feature>